<dbReference type="RefSeq" id="WP_157728424.1">
    <property type="nucleotide sequence ID" value="NZ_LT629732.1"/>
</dbReference>
<gene>
    <name evidence="4" type="ORF">SAMN04489717_2251</name>
</gene>
<dbReference type="CDD" id="cd14748">
    <property type="entry name" value="PBP2_UgpB"/>
    <property type="match status" value="1"/>
</dbReference>
<dbReference type="InterPro" id="IPR006061">
    <property type="entry name" value="SBP_1_CS"/>
</dbReference>
<evidence type="ECO:0000256" key="3">
    <source>
        <dbReference type="ARBA" id="ARBA00022729"/>
    </source>
</evidence>
<dbReference type="PANTHER" id="PTHR43649:SF12">
    <property type="entry name" value="DIACETYLCHITOBIOSE BINDING PROTEIN DASA"/>
    <property type="match status" value="1"/>
</dbReference>
<keyword evidence="5" id="KW-1185">Reference proteome</keyword>
<dbReference type="EMBL" id="LT629732">
    <property type="protein sequence ID" value="SDS29980.1"/>
    <property type="molecule type" value="Genomic_DNA"/>
</dbReference>
<evidence type="ECO:0000256" key="1">
    <source>
        <dbReference type="ARBA" id="ARBA00008520"/>
    </source>
</evidence>
<dbReference type="PROSITE" id="PS01037">
    <property type="entry name" value="SBP_BACTERIAL_1"/>
    <property type="match status" value="1"/>
</dbReference>
<keyword evidence="2" id="KW-0813">Transport</keyword>
<dbReference type="AlphaFoldDB" id="A0A1H1R2Y9"/>
<dbReference type="PROSITE" id="PS51318">
    <property type="entry name" value="TAT"/>
    <property type="match status" value="1"/>
</dbReference>
<dbReference type="Pfam" id="PF01547">
    <property type="entry name" value="SBP_bac_1"/>
    <property type="match status" value="1"/>
</dbReference>
<dbReference type="GO" id="GO:0055085">
    <property type="term" value="P:transmembrane transport"/>
    <property type="evidence" value="ECO:0007669"/>
    <property type="project" value="InterPro"/>
</dbReference>
<dbReference type="Gene3D" id="3.40.190.10">
    <property type="entry name" value="Periplasmic binding protein-like II"/>
    <property type="match status" value="1"/>
</dbReference>
<dbReference type="PANTHER" id="PTHR43649">
    <property type="entry name" value="ARABINOSE-BINDING PROTEIN-RELATED"/>
    <property type="match status" value="1"/>
</dbReference>
<dbReference type="InterPro" id="IPR006311">
    <property type="entry name" value="TAT_signal"/>
</dbReference>
<dbReference type="SUPFAM" id="SSF53850">
    <property type="entry name" value="Periplasmic binding protein-like II"/>
    <property type="match status" value="1"/>
</dbReference>
<keyword evidence="3" id="KW-0732">Signal</keyword>
<protein>
    <submittedName>
        <fullName evidence="4">Carbohydrate ABC transporter substrate-binding protein, CUT1 family</fullName>
    </submittedName>
</protein>
<dbReference type="OrthoDB" id="3171346at2"/>
<evidence type="ECO:0000313" key="5">
    <source>
        <dbReference type="Proteomes" id="UP000198983"/>
    </source>
</evidence>
<organism evidence="4 5">
    <name type="scientific">Actinopolymorpha singaporensis</name>
    <dbReference type="NCBI Taxonomy" id="117157"/>
    <lineage>
        <taxon>Bacteria</taxon>
        <taxon>Bacillati</taxon>
        <taxon>Actinomycetota</taxon>
        <taxon>Actinomycetes</taxon>
        <taxon>Propionibacteriales</taxon>
        <taxon>Actinopolymorphaceae</taxon>
        <taxon>Actinopolymorpha</taxon>
    </lineage>
</organism>
<dbReference type="InterPro" id="IPR050490">
    <property type="entry name" value="Bact_solute-bd_prot1"/>
</dbReference>
<evidence type="ECO:0000256" key="2">
    <source>
        <dbReference type="ARBA" id="ARBA00022448"/>
    </source>
</evidence>
<dbReference type="Proteomes" id="UP000198983">
    <property type="component" value="Chromosome I"/>
</dbReference>
<reference evidence="4 5" key="1">
    <citation type="submission" date="2016-10" db="EMBL/GenBank/DDBJ databases">
        <authorList>
            <person name="de Groot N.N."/>
        </authorList>
    </citation>
    <scope>NUCLEOTIDE SEQUENCE [LARGE SCALE GENOMIC DNA]</scope>
    <source>
        <strain evidence="4 5">DSM 22024</strain>
    </source>
</reference>
<name>A0A1H1R2Y9_9ACTN</name>
<comment type="similarity">
    <text evidence="1">Belongs to the bacterial solute-binding protein 1 family.</text>
</comment>
<evidence type="ECO:0000313" key="4">
    <source>
        <dbReference type="EMBL" id="SDS29980.1"/>
    </source>
</evidence>
<proteinExistence type="inferred from homology"/>
<sequence length="431" mass="46527">MSGAGQLSRRRFVGMGIAAAGLSGLAACSSDSSSSGGKVTLRFSYLWTGQEAKALEKVIKKFNQSQSKIVVKGVSNPDAQAQLAAMTGSKGAFDISDNFGSATGAWAEKGVIKSLDEYIKKDSFDLGDFTDSSMAQCRYKGQVYQLPIAVNNSALFYNKKLFAEAGVKNPPTTTSEWAEAIGKLTKTDSKGRLTQLGLAGASGAGADYRLLGVTHGGKWYDNGKPTPEDPGNIAGANFYVDTVIKKYGIKEIERFVSGFGDYQSPQNPFYQGKLAMVIDGEWQPSFIKEFAPDLDWGVVPVPYPDDKPELAKTNLVAPGTFFIPSNSQHPDEAWEFMKYLVSKEAMLSFTKTLSNLPARKSLLTDPAYKSIKNFDLFLDLLANKNATSIPSEPSLAEYTSDLATADDKITRLVKTPAEAYAQVAKSAKSYG</sequence>
<accession>A0A1H1R2Y9</accession>
<dbReference type="InterPro" id="IPR006059">
    <property type="entry name" value="SBP"/>
</dbReference>
<dbReference type="STRING" id="117157.SAMN04489717_2251"/>